<keyword evidence="15" id="KW-0812">Transmembrane</keyword>
<dbReference type="Gene3D" id="3.40.710.10">
    <property type="entry name" value="DD-peptidase/beta-lactamase superfamily"/>
    <property type="match status" value="1"/>
</dbReference>
<evidence type="ECO:0000259" key="17">
    <source>
        <dbReference type="Pfam" id="PF00912"/>
    </source>
</evidence>
<feature type="region of interest" description="Disordered" evidence="14">
    <location>
        <begin position="33"/>
        <end position="57"/>
    </location>
</feature>
<organism evidence="18 19">
    <name type="scientific">Microlunatus phosphovorus (strain ATCC 700054 / DSM 10555 / JCM 9379 / NBRC 101784 / NCIMB 13414 / VKM Ac-1990 / NM-1)</name>
    <dbReference type="NCBI Taxonomy" id="1032480"/>
    <lineage>
        <taxon>Bacteria</taxon>
        <taxon>Bacillati</taxon>
        <taxon>Actinomycetota</taxon>
        <taxon>Actinomycetes</taxon>
        <taxon>Propionibacteriales</taxon>
        <taxon>Propionibacteriaceae</taxon>
        <taxon>Microlunatus</taxon>
    </lineage>
</organism>
<evidence type="ECO:0000256" key="2">
    <source>
        <dbReference type="ARBA" id="ARBA00007739"/>
    </source>
</evidence>
<feature type="domain" description="Glycosyl transferase family 51" evidence="17">
    <location>
        <begin position="124"/>
        <end position="311"/>
    </location>
</feature>
<protein>
    <submittedName>
        <fullName evidence="18">Penicillin-binding protein</fullName>
    </submittedName>
</protein>
<dbReference type="InterPro" id="IPR001264">
    <property type="entry name" value="Glyco_trans_51"/>
</dbReference>
<keyword evidence="11" id="KW-0961">Cell wall biogenesis/degradation</keyword>
<evidence type="ECO:0000256" key="15">
    <source>
        <dbReference type="SAM" id="Phobius"/>
    </source>
</evidence>
<dbReference type="Pfam" id="PF00905">
    <property type="entry name" value="Transpeptidase"/>
    <property type="match status" value="1"/>
</dbReference>
<dbReference type="GO" id="GO:0008360">
    <property type="term" value="P:regulation of cell shape"/>
    <property type="evidence" value="ECO:0007669"/>
    <property type="project" value="UniProtKB-KW"/>
</dbReference>
<dbReference type="Gene3D" id="1.10.3810.10">
    <property type="entry name" value="Biosynthetic peptidoglycan transglycosylase-like"/>
    <property type="match status" value="1"/>
</dbReference>
<dbReference type="OrthoDB" id="9766909at2"/>
<dbReference type="SUPFAM" id="SSF56601">
    <property type="entry name" value="beta-lactamase/transpeptidase-like"/>
    <property type="match status" value="1"/>
</dbReference>
<feature type="compositionally biased region" description="Low complexity" evidence="14">
    <location>
        <begin position="36"/>
        <end position="51"/>
    </location>
</feature>
<evidence type="ECO:0000259" key="16">
    <source>
        <dbReference type="Pfam" id="PF00905"/>
    </source>
</evidence>
<dbReference type="Pfam" id="PF00912">
    <property type="entry name" value="Transgly"/>
    <property type="match status" value="1"/>
</dbReference>
<evidence type="ECO:0000256" key="7">
    <source>
        <dbReference type="ARBA" id="ARBA00022801"/>
    </source>
</evidence>
<dbReference type="GO" id="GO:0008955">
    <property type="term" value="F:peptidoglycan glycosyltransferase activity"/>
    <property type="evidence" value="ECO:0007669"/>
    <property type="project" value="UniProtKB-EC"/>
</dbReference>
<dbReference type="PANTHER" id="PTHR32282:SF33">
    <property type="entry name" value="PEPTIDOGLYCAN GLYCOSYLTRANSFERASE"/>
    <property type="match status" value="1"/>
</dbReference>
<dbReference type="GO" id="GO:0006508">
    <property type="term" value="P:proteolysis"/>
    <property type="evidence" value="ECO:0007669"/>
    <property type="project" value="UniProtKB-KW"/>
</dbReference>
<keyword evidence="9" id="KW-0573">Peptidoglycan synthesis</keyword>
<keyword evidence="6" id="KW-0808">Transferase</keyword>
<evidence type="ECO:0000256" key="3">
    <source>
        <dbReference type="ARBA" id="ARBA00022645"/>
    </source>
</evidence>
<dbReference type="InterPro" id="IPR012338">
    <property type="entry name" value="Beta-lactam/transpept-like"/>
</dbReference>
<dbReference type="PANTHER" id="PTHR32282">
    <property type="entry name" value="BINDING PROTEIN TRANSPEPTIDASE, PUTATIVE-RELATED"/>
    <property type="match status" value="1"/>
</dbReference>
<keyword evidence="19" id="KW-1185">Reference proteome</keyword>
<evidence type="ECO:0000256" key="11">
    <source>
        <dbReference type="ARBA" id="ARBA00023316"/>
    </source>
</evidence>
<keyword evidence="3" id="KW-0121">Carboxypeptidase</keyword>
<dbReference type="KEGG" id="mph:MLP_27590"/>
<proteinExistence type="inferred from homology"/>
<evidence type="ECO:0000313" key="18">
    <source>
        <dbReference type="EMBL" id="BAK35773.1"/>
    </source>
</evidence>
<dbReference type="SUPFAM" id="SSF53955">
    <property type="entry name" value="Lysozyme-like"/>
    <property type="match status" value="1"/>
</dbReference>
<evidence type="ECO:0000256" key="12">
    <source>
        <dbReference type="ARBA" id="ARBA00034000"/>
    </source>
</evidence>
<evidence type="ECO:0000256" key="10">
    <source>
        <dbReference type="ARBA" id="ARBA00023268"/>
    </source>
</evidence>
<feature type="domain" description="Penicillin-binding protein transpeptidase" evidence="16">
    <location>
        <begin position="414"/>
        <end position="681"/>
    </location>
</feature>
<dbReference type="InterPro" id="IPR036950">
    <property type="entry name" value="PBP_transglycosylase"/>
</dbReference>
<comment type="catalytic activity">
    <reaction evidence="13">
        <text>[GlcNAc-(1-&gt;4)-Mur2Ac(oyl-L-Ala-gamma-D-Glu-L-Lys-D-Ala-D-Ala)](n)-di-trans,octa-cis-undecaprenyl diphosphate + beta-D-GlcNAc-(1-&gt;4)-Mur2Ac(oyl-L-Ala-gamma-D-Glu-L-Lys-D-Ala-D-Ala)-di-trans,octa-cis-undecaprenyl diphosphate = [GlcNAc-(1-&gt;4)-Mur2Ac(oyl-L-Ala-gamma-D-Glu-L-Lys-D-Ala-D-Ala)](n+1)-di-trans,octa-cis-undecaprenyl diphosphate + di-trans,octa-cis-undecaprenyl diphosphate + H(+)</text>
        <dbReference type="Rhea" id="RHEA:23708"/>
        <dbReference type="Rhea" id="RHEA-COMP:9602"/>
        <dbReference type="Rhea" id="RHEA-COMP:9603"/>
        <dbReference type="ChEBI" id="CHEBI:15378"/>
        <dbReference type="ChEBI" id="CHEBI:58405"/>
        <dbReference type="ChEBI" id="CHEBI:60033"/>
        <dbReference type="ChEBI" id="CHEBI:78435"/>
        <dbReference type="EC" id="2.4.99.28"/>
    </reaction>
</comment>
<comment type="catalytic activity">
    <reaction evidence="12">
        <text>Preferential cleavage: (Ac)2-L-Lys-D-Ala-|-D-Ala. Also transpeptidation of peptidyl-alanyl moieties that are N-acyl substituents of D-alanine.</text>
        <dbReference type="EC" id="3.4.16.4"/>
    </reaction>
</comment>
<gene>
    <name evidence="18" type="ordered locus">MLP_27590</name>
</gene>
<dbReference type="STRING" id="1032480.MLP_27590"/>
<dbReference type="AlphaFoldDB" id="F5XIA4"/>
<dbReference type="InterPro" id="IPR023346">
    <property type="entry name" value="Lysozyme-like_dom_sf"/>
</dbReference>
<evidence type="ECO:0000256" key="1">
    <source>
        <dbReference type="ARBA" id="ARBA00007090"/>
    </source>
</evidence>
<dbReference type="RefSeq" id="WP_013863642.1">
    <property type="nucleotide sequence ID" value="NC_015635.1"/>
</dbReference>
<comment type="similarity">
    <text evidence="2">In the N-terminal section; belongs to the glycosyltransferase 51 family.</text>
</comment>
<dbReference type="FunFam" id="1.10.3810.10:FF:000001">
    <property type="entry name" value="Penicillin-binding protein 1A"/>
    <property type="match status" value="1"/>
</dbReference>
<evidence type="ECO:0000256" key="8">
    <source>
        <dbReference type="ARBA" id="ARBA00022960"/>
    </source>
</evidence>
<comment type="similarity">
    <text evidence="1">In the C-terminal section; belongs to the transpeptidase family.</text>
</comment>
<evidence type="ECO:0000256" key="13">
    <source>
        <dbReference type="ARBA" id="ARBA00049902"/>
    </source>
</evidence>
<evidence type="ECO:0000256" key="5">
    <source>
        <dbReference type="ARBA" id="ARBA00022676"/>
    </source>
</evidence>
<keyword evidence="4" id="KW-0645">Protease</keyword>
<evidence type="ECO:0000256" key="6">
    <source>
        <dbReference type="ARBA" id="ARBA00022679"/>
    </source>
</evidence>
<dbReference type="InterPro" id="IPR050396">
    <property type="entry name" value="Glycosyltr_51/Transpeptidase"/>
</dbReference>
<reference evidence="18 19" key="1">
    <citation type="submission" date="2011-05" db="EMBL/GenBank/DDBJ databases">
        <title>Whole genome sequence of Microlunatus phosphovorus NM-1.</title>
        <authorList>
            <person name="Hosoyama A."/>
            <person name="Sasaki K."/>
            <person name="Harada T."/>
            <person name="Igarashi R."/>
            <person name="Kawakoshi A."/>
            <person name="Sasagawa M."/>
            <person name="Fukada J."/>
            <person name="Nakamura S."/>
            <person name="Katano Y."/>
            <person name="Hanada S."/>
            <person name="Kamagata Y."/>
            <person name="Nakamura N."/>
            <person name="Yamazaki S."/>
            <person name="Fujita N."/>
        </authorList>
    </citation>
    <scope>NUCLEOTIDE SEQUENCE [LARGE SCALE GENOMIC DNA]</scope>
    <source>
        <strain evidence="19">ATCC 700054 / DSM 10555 / JCM 9379 / NBRC 101784 / NCIMB 13414 / VKM Ac-1990 / NM-1</strain>
    </source>
</reference>
<accession>F5XIA4</accession>
<dbReference type="GO" id="GO:0009252">
    <property type="term" value="P:peptidoglycan biosynthetic process"/>
    <property type="evidence" value="ECO:0007669"/>
    <property type="project" value="UniProtKB-KW"/>
</dbReference>
<dbReference type="Proteomes" id="UP000007947">
    <property type="component" value="Chromosome"/>
</dbReference>
<dbReference type="GO" id="GO:0071555">
    <property type="term" value="P:cell wall organization"/>
    <property type="evidence" value="ECO:0007669"/>
    <property type="project" value="UniProtKB-KW"/>
</dbReference>
<keyword evidence="15" id="KW-0472">Membrane</keyword>
<dbReference type="eggNOG" id="COG0744">
    <property type="taxonomic scope" value="Bacteria"/>
</dbReference>
<keyword evidence="7" id="KW-0378">Hydrolase</keyword>
<dbReference type="HOGENOM" id="CLU_006354_2_6_11"/>
<name>F5XIA4_MICPN</name>
<dbReference type="GO" id="GO:0008658">
    <property type="term" value="F:penicillin binding"/>
    <property type="evidence" value="ECO:0007669"/>
    <property type="project" value="InterPro"/>
</dbReference>
<dbReference type="InterPro" id="IPR001460">
    <property type="entry name" value="PCN-bd_Tpept"/>
</dbReference>
<evidence type="ECO:0000256" key="4">
    <source>
        <dbReference type="ARBA" id="ARBA00022670"/>
    </source>
</evidence>
<keyword evidence="8" id="KW-0133">Cell shape</keyword>
<dbReference type="GO" id="GO:0009002">
    <property type="term" value="F:serine-type D-Ala-D-Ala carboxypeptidase activity"/>
    <property type="evidence" value="ECO:0007669"/>
    <property type="project" value="UniProtKB-EC"/>
</dbReference>
<dbReference type="GO" id="GO:0030288">
    <property type="term" value="C:outer membrane-bounded periplasmic space"/>
    <property type="evidence" value="ECO:0007669"/>
    <property type="project" value="TreeGrafter"/>
</dbReference>
<feature type="transmembrane region" description="Helical" evidence="15">
    <location>
        <begin position="64"/>
        <end position="90"/>
    </location>
</feature>
<evidence type="ECO:0000256" key="14">
    <source>
        <dbReference type="SAM" id="MobiDB-lite"/>
    </source>
</evidence>
<evidence type="ECO:0000256" key="9">
    <source>
        <dbReference type="ARBA" id="ARBA00022984"/>
    </source>
</evidence>
<sequence length="751" mass="80012">MSKLTCEQIHPGRRGTAGFQRELSLVMPDFTLQDSADTPATDTPAAGTPAGRTRRTHTRRTQAAVMFIIVSALCGVLAAGVVLPAVGMAVATGKAAEGSLDDLPAAFDQPAQSQRSEVLDANGDVLAYFFEENRVYVPLTKIAPVMQQAIISIEDHRFYEHGPLDAVGTLRALATNLLAGGVTQGGSTLTQQYVKMVQIEEAKKAGDDAGVQAAQDDSYGRKIKELRYAISVEKTLSKDEILERYLNIAYFGDGAYGIEVAARHYFGTSAAKLTLPQAAMLAGMVQNPTAYNPVQHPDAAIKRRNVVLNRMAELKVISPAQLAKATKTKFHPKRVVPFSSGCQGTDYPFLCDYVYRSLEQTPSLGKTVEERQQAIKRGGLVIKTKIDPATQDKIQRAVSSVVGPTDPVISTMNMIEPGTGLIVAMAQSRPVMGDSAKKGETYWNYSVPPSMGGAQGFQAGSTFKAFTAAAALEKGIPLSKRYNAAARMDFTGRTFATCDGPAQVGPWRVSNSTGVNGSMDMYRAAQFSVNTYFVQLALEVGMCDVVRMAEKLGVESSTADAPISSYDDKPSFTLGTVEVSPLSLAEAYATFASGGIHCDPIILESITNRSGDKREVPSANCQRVITEDVANAMSSLLSSVMTKGTGRRALTADGRPQAGKTGTIDSNAAVWFAGYTPQVAGVAMISIDNTRAPFVKGGAGYRYNGLKGYTVPSTGRALEGSGGGDAGQDIWKPAMEAYLKDKPAQSFTAPR</sequence>
<keyword evidence="10" id="KW-0511">Multifunctional enzyme</keyword>
<dbReference type="EMBL" id="AP012204">
    <property type="protein sequence ID" value="BAK35773.1"/>
    <property type="molecule type" value="Genomic_DNA"/>
</dbReference>
<keyword evidence="5" id="KW-0328">Glycosyltransferase</keyword>
<evidence type="ECO:0000313" key="19">
    <source>
        <dbReference type="Proteomes" id="UP000007947"/>
    </source>
</evidence>
<keyword evidence="15" id="KW-1133">Transmembrane helix</keyword>